<gene>
    <name evidence="4" type="ORF">EKD02_06920</name>
    <name evidence="2" type="ORF">FP507_06960</name>
    <name evidence="3" type="ORF">GJ685_02775</name>
</gene>
<dbReference type="AlphaFoldDB" id="A0A3S0NIT0"/>
<organism evidence="4 5">
    <name type="scientific">Chlorobium phaeovibrioides</name>
    <dbReference type="NCBI Taxonomy" id="1094"/>
    <lineage>
        <taxon>Bacteria</taxon>
        <taxon>Pseudomonadati</taxon>
        <taxon>Chlorobiota</taxon>
        <taxon>Chlorobiia</taxon>
        <taxon>Chlorobiales</taxon>
        <taxon>Chlorobiaceae</taxon>
        <taxon>Chlorobium/Pelodictyon group</taxon>
        <taxon>Chlorobium</taxon>
    </lineage>
</organism>
<reference evidence="4 5" key="1">
    <citation type="submission" date="2018-12" db="EMBL/GenBank/DDBJ databases">
        <authorList>
            <person name="Lunina O.N."/>
            <person name="Grouzdev D.S."/>
            <person name="Gorlenko V.M."/>
            <person name="Savvichev A.S."/>
        </authorList>
    </citation>
    <scope>NUCLEOTIDE SEQUENCE [LARGE SCALE GENOMIC DNA]</scope>
    <source>
        <strain evidence="4 5">BrKhr-17</strain>
    </source>
</reference>
<dbReference type="InterPro" id="IPR019608">
    <property type="entry name" value="PSI_P840_PscD"/>
</dbReference>
<dbReference type="EMBL" id="VMRG01000001">
    <property type="protein sequence ID" value="KAA6232825.1"/>
    <property type="molecule type" value="Genomic_DNA"/>
</dbReference>
<sequence length="144" mass="16836">MQQQLSRPFTAENQVRTSTSGPWSGNAVHKAEKYFITSAKRDQYNKLQLQICPAAGRRKLQPTEEMINKVMRGEIELTVLTTQPDIAINLEQKVLDNENRYVIDFDNRGVKWTMRDIPVFYSSMTRQLSVEIDRKTYTLNEFFK</sequence>
<reference evidence="3 7" key="3">
    <citation type="submission" date="2019-11" db="EMBL/GenBank/DDBJ databases">
        <title>Green- and brown-colored morphotypes of Chlorobia in the stratified aquatic ecosystems of Kandalaksha Gulf (White Sea): A model for study of the accessory genome evolution.</title>
        <authorList>
            <person name="Grouzdev D.S."/>
        </authorList>
    </citation>
    <scope>NUCLEOTIDE SEQUENCE [LARGE SCALE GENOMIC DNA]</scope>
    <source>
        <strain evidence="3 7">ZM</strain>
    </source>
</reference>
<name>A0A3S0NIT0_CHLPH</name>
<evidence type="ECO:0000313" key="3">
    <source>
        <dbReference type="EMBL" id="MWV53986.1"/>
    </source>
</evidence>
<proteinExistence type="predicted"/>
<evidence type="ECO:0000313" key="5">
    <source>
        <dbReference type="Proteomes" id="UP000279908"/>
    </source>
</evidence>
<dbReference type="Proteomes" id="UP000327458">
    <property type="component" value="Unassembled WGS sequence"/>
</dbReference>
<evidence type="ECO:0000313" key="2">
    <source>
        <dbReference type="EMBL" id="KAA6232825.1"/>
    </source>
</evidence>
<evidence type="ECO:0000313" key="6">
    <source>
        <dbReference type="Proteomes" id="UP000327458"/>
    </source>
</evidence>
<comment type="caution">
    <text evidence="4">The sequence shown here is derived from an EMBL/GenBank/DDBJ whole genome shotgun (WGS) entry which is preliminary data.</text>
</comment>
<dbReference type="EMBL" id="RXYK01000009">
    <property type="protein sequence ID" value="RTY37558.1"/>
    <property type="molecule type" value="Genomic_DNA"/>
</dbReference>
<evidence type="ECO:0000256" key="1">
    <source>
        <dbReference type="SAM" id="MobiDB-lite"/>
    </source>
</evidence>
<dbReference type="Proteomes" id="UP000279908">
    <property type="component" value="Unassembled WGS sequence"/>
</dbReference>
<dbReference type="OMA" id="WTMRDIP"/>
<feature type="compositionally biased region" description="Polar residues" evidence="1">
    <location>
        <begin position="1"/>
        <end position="23"/>
    </location>
</feature>
<evidence type="ECO:0000313" key="4">
    <source>
        <dbReference type="EMBL" id="RTY37558.1"/>
    </source>
</evidence>
<protein>
    <submittedName>
        <fullName evidence="4">Reaction center protein</fullName>
    </submittedName>
</protein>
<dbReference type="RefSeq" id="WP_011890394.1">
    <property type="nucleotide sequence ID" value="NZ_CP041698.1"/>
</dbReference>
<dbReference type="Pfam" id="PF10657">
    <property type="entry name" value="RC-P840_PscD"/>
    <property type="match status" value="1"/>
</dbReference>
<evidence type="ECO:0000313" key="7">
    <source>
        <dbReference type="Proteomes" id="UP000489351"/>
    </source>
</evidence>
<dbReference type="Proteomes" id="UP000489351">
    <property type="component" value="Unassembled WGS sequence"/>
</dbReference>
<accession>A0A3S0NIT0</accession>
<reference evidence="2 6" key="2">
    <citation type="submission" date="2019-07" db="EMBL/GenBank/DDBJ databases">
        <title>Draft genome Sequence of Chlorobium phaeovibrioides sp. strain PhvTcv-s14, from the Phylum Chlorobi.</title>
        <authorList>
            <person name="Babenko V."/>
            <person name="Boldyreva D."/>
            <person name="Kanygina A."/>
            <person name="Selezneva O."/>
            <person name="Akopiyan T."/>
            <person name="Lunina O."/>
        </authorList>
    </citation>
    <scope>NUCLEOTIDE SEQUENCE [LARGE SCALE GENOMIC DNA]</scope>
    <source>
        <strain evidence="2 6">GrTcv12</strain>
    </source>
</reference>
<feature type="region of interest" description="Disordered" evidence="1">
    <location>
        <begin position="1"/>
        <end position="24"/>
    </location>
</feature>
<keyword evidence="7" id="KW-1185">Reference proteome</keyword>
<dbReference type="EMBL" id="WUBZ01000006">
    <property type="protein sequence ID" value="MWV53986.1"/>
    <property type="molecule type" value="Genomic_DNA"/>
</dbReference>